<feature type="domain" description="NADH:quinone oxidoreductase/Mrp antiporter transmembrane" evidence="6">
    <location>
        <begin position="293"/>
        <end position="514"/>
    </location>
</feature>
<accession>A0A8A6W2G0</accession>
<feature type="transmembrane region" description="Helical" evidence="5">
    <location>
        <begin position="500"/>
        <end position="520"/>
    </location>
</feature>
<evidence type="ECO:0000256" key="5">
    <source>
        <dbReference type="SAM" id="Phobius"/>
    </source>
</evidence>
<evidence type="ECO:0000256" key="1">
    <source>
        <dbReference type="ARBA" id="ARBA00004141"/>
    </source>
</evidence>
<gene>
    <name evidence="7" type="primary">nad2</name>
</gene>
<keyword evidence="7" id="KW-0496">Mitochondrion</keyword>
<keyword evidence="4 5" id="KW-0472">Membrane</keyword>
<feature type="transmembrane region" description="Helical" evidence="5">
    <location>
        <begin position="12"/>
        <end position="34"/>
    </location>
</feature>
<evidence type="ECO:0000256" key="2">
    <source>
        <dbReference type="ARBA" id="ARBA00022692"/>
    </source>
</evidence>
<dbReference type="GO" id="GO:0042773">
    <property type="term" value="P:ATP synthesis coupled electron transport"/>
    <property type="evidence" value="ECO:0007669"/>
    <property type="project" value="InterPro"/>
</dbReference>
<feature type="transmembrane region" description="Helical" evidence="5">
    <location>
        <begin position="465"/>
        <end position="488"/>
    </location>
</feature>
<dbReference type="HAMAP" id="MF_00445">
    <property type="entry name" value="NDH1_NuoN_1"/>
    <property type="match status" value="1"/>
</dbReference>
<feature type="domain" description="NADH:quinone oxidoreductase/Mrp antiporter transmembrane" evidence="6">
    <location>
        <begin position="134"/>
        <end position="205"/>
    </location>
</feature>
<feature type="transmembrane region" description="Helical" evidence="5">
    <location>
        <begin position="137"/>
        <end position="157"/>
    </location>
</feature>
<feature type="transmembrane region" description="Helical" evidence="5">
    <location>
        <begin position="301"/>
        <end position="321"/>
    </location>
</feature>
<dbReference type="GO" id="GO:0008137">
    <property type="term" value="F:NADH dehydrogenase (ubiquinone) activity"/>
    <property type="evidence" value="ECO:0007669"/>
    <property type="project" value="InterPro"/>
</dbReference>
<evidence type="ECO:0000313" key="7">
    <source>
        <dbReference type="EMBL" id="QTK21682.1"/>
    </source>
</evidence>
<comment type="subcellular location">
    <subcellularLocation>
        <location evidence="1">Membrane</location>
        <topology evidence="1">Multi-pass membrane protein</topology>
    </subcellularLocation>
</comment>
<dbReference type="Pfam" id="PF00361">
    <property type="entry name" value="Proton_antipo_M"/>
    <property type="match status" value="2"/>
</dbReference>
<sequence>MFSNSLLCLKNITIFSEIFLSISILLILLYGTFIGTKKKKLLIQNSTFNLSILIIILLFYILINENTFLMDSSNFNNSISNDFITYLSKIFIVSFSFFCIVIIKQYLKNQRLNQFEYILLTLFSLLGILFLCSSNDFITAYLAIELQSLSFYVLAAFKKNSNFSVDAGLKYFILGSLSSGIFLFAASLIYGFTGSQNFEDLKDLLFWVSLFSFDFINKLDMFILSKDLNEIYSVFFLKTYCNSFSSLNEESIFSFLINVHTLPGTEEEFLIISQHNVFSDNSNNFDFFCDISNIAIIKFSLILLLISLFFKIAIAPFHIWSPDIYENSATSSSFLFAILPKLGLFLFMIKLLYYSFYGFFESLQLFLTIIALFSIIIGSFTALEQRKLKTLIVYSSISHMGYSLLAYSSGLFEGIQMLFFYLITYLLTGVFIWSTFILFKLKYKYSNKSNKDLSEFNLLFKTNKIMALLMMFVLLSLAGFPPLIGFLSKANVFLVAMDSSMFYIAILAILCSVIATFYYLRIIKILFFENKLVGNLFYCLNTQNSSLLVLIFYCVILLFINPSFIYLICYKSSLLLSLS</sequence>
<geneLocation type="mitochondrion" evidence="7"/>
<keyword evidence="3 5" id="KW-1133">Transmembrane helix</keyword>
<dbReference type="AlphaFoldDB" id="A0A8A6W2G0"/>
<feature type="transmembrane region" description="Helical" evidence="5">
    <location>
        <begin position="83"/>
        <end position="103"/>
    </location>
</feature>
<dbReference type="InterPro" id="IPR001750">
    <property type="entry name" value="ND/Mrp_TM"/>
</dbReference>
<feature type="transmembrane region" description="Helical" evidence="5">
    <location>
        <begin position="547"/>
        <end position="568"/>
    </location>
</feature>
<feature type="transmembrane region" description="Helical" evidence="5">
    <location>
        <begin position="115"/>
        <end position="131"/>
    </location>
</feature>
<feature type="transmembrane region" description="Helical" evidence="5">
    <location>
        <begin position="365"/>
        <end position="383"/>
    </location>
</feature>
<dbReference type="EMBL" id="MW435847">
    <property type="protein sequence ID" value="QTK21682.1"/>
    <property type="molecule type" value="Genomic_DNA"/>
</dbReference>
<protein>
    <submittedName>
        <fullName evidence="7">NADH dehydrogenase subunit 2</fullName>
    </submittedName>
</protein>
<dbReference type="RefSeq" id="YP_010248487.1">
    <property type="nucleotide sequence ID" value="NC_060315.1"/>
</dbReference>
<name>A0A8A6W2G0_9STRA</name>
<keyword evidence="2 5" id="KW-0812">Transmembrane</keyword>
<feature type="transmembrane region" description="Helical" evidence="5">
    <location>
        <begin position="418"/>
        <end position="439"/>
    </location>
</feature>
<evidence type="ECO:0000256" key="4">
    <source>
        <dbReference type="ARBA" id="ARBA00023136"/>
    </source>
</evidence>
<feature type="transmembrane region" description="Helical" evidence="5">
    <location>
        <begin position="169"/>
        <end position="192"/>
    </location>
</feature>
<reference evidence="7" key="1">
    <citation type="submission" date="2021-01" db="EMBL/GenBank/DDBJ databases">
        <authorList>
            <person name="Huang H."/>
            <person name="Chen N."/>
        </authorList>
    </citation>
    <scope>NUCLEOTIDE SEQUENCE</scope>
</reference>
<evidence type="ECO:0000256" key="3">
    <source>
        <dbReference type="ARBA" id="ARBA00022989"/>
    </source>
</evidence>
<organism evidence="7">
    <name type="scientific">Coscinodiscus granii</name>
    <dbReference type="NCBI Taxonomy" id="265552"/>
    <lineage>
        <taxon>Eukaryota</taxon>
        <taxon>Sar</taxon>
        <taxon>Stramenopiles</taxon>
        <taxon>Ochrophyta</taxon>
        <taxon>Bacillariophyta</taxon>
        <taxon>Coscinodiscophyceae</taxon>
        <taxon>Coscinodiscophycidae</taxon>
        <taxon>Coscinodiscales</taxon>
        <taxon>Coscinodiscaceae</taxon>
        <taxon>Coscinodiscus</taxon>
    </lineage>
</organism>
<dbReference type="InterPro" id="IPR010096">
    <property type="entry name" value="NADH-Q_OxRdtase_suN/2"/>
</dbReference>
<evidence type="ECO:0000259" key="6">
    <source>
        <dbReference type="Pfam" id="PF00361"/>
    </source>
</evidence>
<dbReference type="PANTHER" id="PTHR22773">
    <property type="entry name" value="NADH DEHYDROGENASE"/>
    <property type="match status" value="1"/>
</dbReference>
<proteinExistence type="inferred from homology"/>
<feature type="transmembrane region" description="Helical" evidence="5">
    <location>
        <begin position="46"/>
        <end position="63"/>
    </location>
</feature>
<dbReference type="GeneID" id="70637896"/>
<feature type="transmembrane region" description="Helical" evidence="5">
    <location>
        <begin position="333"/>
        <end position="353"/>
    </location>
</feature>
<dbReference type="GO" id="GO:0016020">
    <property type="term" value="C:membrane"/>
    <property type="evidence" value="ECO:0007669"/>
    <property type="project" value="UniProtKB-SubCell"/>
</dbReference>